<protein>
    <submittedName>
        <fullName evidence="13">MFS transporter</fullName>
    </submittedName>
</protein>
<feature type="transmembrane region" description="Helical" evidence="10">
    <location>
        <begin position="450"/>
        <end position="471"/>
    </location>
</feature>
<evidence type="ECO:0000256" key="8">
    <source>
        <dbReference type="ARBA" id="ARBA00022989"/>
    </source>
</evidence>
<evidence type="ECO:0000256" key="6">
    <source>
        <dbReference type="ARBA" id="ARBA00022840"/>
    </source>
</evidence>
<feature type="transmembrane region" description="Helical" evidence="10">
    <location>
        <begin position="359"/>
        <end position="380"/>
    </location>
</feature>
<keyword evidence="5" id="KW-0547">Nucleotide-binding</keyword>
<dbReference type="Gene3D" id="3.40.50.300">
    <property type="entry name" value="P-loop containing nucleotide triphosphate hydrolases"/>
    <property type="match status" value="1"/>
</dbReference>
<evidence type="ECO:0000256" key="5">
    <source>
        <dbReference type="ARBA" id="ARBA00022741"/>
    </source>
</evidence>
<dbReference type="PROSITE" id="PS50893">
    <property type="entry name" value="ABC_TRANSPORTER_2"/>
    <property type="match status" value="1"/>
</dbReference>
<dbReference type="PANTHER" id="PTHR43820:SF4">
    <property type="entry name" value="HIGH-AFFINITY BRANCHED-CHAIN AMINO ACID TRANSPORT ATP-BINDING PROTEIN LIVF"/>
    <property type="match status" value="1"/>
</dbReference>
<dbReference type="PANTHER" id="PTHR43820">
    <property type="entry name" value="HIGH-AFFINITY BRANCHED-CHAIN AMINO ACID TRANSPORT ATP-BINDING PROTEIN LIVF"/>
    <property type="match status" value="1"/>
</dbReference>
<dbReference type="AlphaFoldDB" id="A0A3N0CGC2"/>
<dbReference type="InterPro" id="IPR003593">
    <property type="entry name" value="AAA+_ATPase"/>
</dbReference>
<feature type="transmembrane region" description="Helical" evidence="10">
    <location>
        <begin position="193"/>
        <end position="214"/>
    </location>
</feature>
<dbReference type="InterPro" id="IPR036259">
    <property type="entry name" value="MFS_trans_sf"/>
</dbReference>
<feature type="transmembrane region" description="Helical" evidence="10">
    <location>
        <begin position="226"/>
        <end position="246"/>
    </location>
</feature>
<dbReference type="Gene3D" id="1.20.1250.20">
    <property type="entry name" value="MFS general substrate transporter like domains"/>
    <property type="match status" value="2"/>
</dbReference>
<proteinExistence type="inferred from homology"/>
<keyword evidence="6" id="KW-0067">ATP-binding</keyword>
<evidence type="ECO:0000259" key="11">
    <source>
        <dbReference type="PROSITE" id="PS50850"/>
    </source>
</evidence>
<evidence type="ECO:0000256" key="9">
    <source>
        <dbReference type="ARBA" id="ARBA00023136"/>
    </source>
</evidence>
<evidence type="ECO:0000256" key="10">
    <source>
        <dbReference type="SAM" id="Phobius"/>
    </source>
</evidence>
<dbReference type="Pfam" id="PF07690">
    <property type="entry name" value="MFS_1"/>
    <property type="match status" value="1"/>
</dbReference>
<comment type="caution">
    <text evidence="13">The sequence shown here is derived from an EMBL/GenBank/DDBJ whole genome shotgun (WGS) entry which is preliminary data.</text>
</comment>
<dbReference type="InterPro" id="IPR011701">
    <property type="entry name" value="MFS"/>
</dbReference>
<dbReference type="InterPro" id="IPR003439">
    <property type="entry name" value="ABC_transporter-like_ATP-bd"/>
</dbReference>
<dbReference type="InterPro" id="IPR017871">
    <property type="entry name" value="ABC_transporter-like_CS"/>
</dbReference>
<dbReference type="Pfam" id="PF00005">
    <property type="entry name" value="ABC_tran"/>
    <property type="match status" value="1"/>
</dbReference>
<comment type="similarity">
    <text evidence="2">Belongs to the ABC transporter superfamily.</text>
</comment>
<evidence type="ECO:0000256" key="4">
    <source>
        <dbReference type="ARBA" id="ARBA00022692"/>
    </source>
</evidence>
<feature type="transmembrane region" description="Helical" evidence="10">
    <location>
        <begin position="104"/>
        <end position="126"/>
    </location>
</feature>
<dbReference type="CDD" id="cd03224">
    <property type="entry name" value="ABC_TM1139_LivF_branched"/>
    <property type="match status" value="1"/>
</dbReference>
<evidence type="ECO:0000313" key="13">
    <source>
        <dbReference type="EMBL" id="RNL62510.1"/>
    </source>
</evidence>
<keyword evidence="8 10" id="KW-1133">Transmembrane helix</keyword>
<feature type="transmembrane region" description="Helical" evidence="10">
    <location>
        <begin position="158"/>
        <end position="181"/>
    </location>
</feature>
<dbReference type="Proteomes" id="UP000267128">
    <property type="component" value="Unassembled WGS sequence"/>
</dbReference>
<dbReference type="GO" id="GO:0015807">
    <property type="term" value="P:L-amino acid transport"/>
    <property type="evidence" value="ECO:0007669"/>
    <property type="project" value="TreeGrafter"/>
</dbReference>
<dbReference type="RefSeq" id="WP_123227807.1">
    <property type="nucleotide sequence ID" value="NZ_RJSE01000007.1"/>
</dbReference>
<dbReference type="InterPro" id="IPR027417">
    <property type="entry name" value="P-loop_NTPase"/>
</dbReference>
<feature type="transmembrane region" description="Helical" evidence="10">
    <location>
        <begin position="386"/>
        <end position="407"/>
    </location>
</feature>
<dbReference type="PROSITE" id="PS00211">
    <property type="entry name" value="ABC_TRANSPORTER_1"/>
    <property type="match status" value="1"/>
</dbReference>
<evidence type="ECO:0000256" key="2">
    <source>
        <dbReference type="ARBA" id="ARBA00005417"/>
    </source>
</evidence>
<feature type="transmembrane region" description="Helical" evidence="10">
    <location>
        <begin position="289"/>
        <end position="314"/>
    </location>
</feature>
<evidence type="ECO:0000259" key="12">
    <source>
        <dbReference type="PROSITE" id="PS50893"/>
    </source>
</evidence>
<organism evidence="13 14">
    <name type="scientific">Nocardioides marmoriginsengisoli</name>
    <dbReference type="NCBI Taxonomy" id="661483"/>
    <lineage>
        <taxon>Bacteria</taxon>
        <taxon>Bacillati</taxon>
        <taxon>Actinomycetota</taxon>
        <taxon>Actinomycetes</taxon>
        <taxon>Propionibacteriales</taxon>
        <taxon>Nocardioidaceae</taxon>
        <taxon>Nocardioides</taxon>
    </lineage>
</organism>
<dbReference type="PROSITE" id="PS50850">
    <property type="entry name" value="MFS"/>
    <property type="match status" value="1"/>
</dbReference>
<keyword evidence="7" id="KW-0029">Amino-acid transport</keyword>
<keyword evidence="14" id="KW-1185">Reference proteome</keyword>
<dbReference type="SMART" id="SM00382">
    <property type="entry name" value="AAA"/>
    <property type="match status" value="1"/>
</dbReference>
<dbReference type="GO" id="GO:0005886">
    <property type="term" value="C:plasma membrane"/>
    <property type="evidence" value="ECO:0007669"/>
    <property type="project" value="UniProtKB-SubCell"/>
</dbReference>
<comment type="subcellular location">
    <subcellularLocation>
        <location evidence="1">Cell membrane</location>
        <topology evidence="1">Multi-pass membrane protein</topology>
    </subcellularLocation>
</comment>
<feature type="transmembrane region" description="Helical" evidence="10">
    <location>
        <begin position="133"/>
        <end position="152"/>
    </location>
</feature>
<feature type="domain" description="Major facilitator superfamily (MFS) profile" evidence="11">
    <location>
        <begin position="68"/>
        <end position="474"/>
    </location>
</feature>
<dbReference type="GO" id="GO:0015658">
    <property type="term" value="F:branched-chain amino acid transmembrane transporter activity"/>
    <property type="evidence" value="ECO:0007669"/>
    <property type="project" value="TreeGrafter"/>
</dbReference>
<reference evidence="13 14" key="1">
    <citation type="submission" date="2018-11" db="EMBL/GenBank/DDBJ databases">
        <authorList>
            <person name="Li F."/>
        </authorList>
    </citation>
    <scope>NUCLEOTIDE SEQUENCE [LARGE SCALE GENOMIC DNA]</scope>
    <source>
        <strain evidence="13 14">Gsoil 097</strain>
    </source>
</reference>
<keyword evidence="9 10" id="KW-0472">Membrane</keyword>
<feature type="transmembrane region" description="Helical" evidence="10">
    <location>
        <begin position="326"/>
        <end position="347"/>
    </location>
</feature>
<name>A0A3N0CGC2_9ACTN</name>
<dbReference type="InterPro" id="IPR052156">
    <property type="entry name" value="BCAA_Transport_ATP-bd_LivF"/>
</dbReference>
<accession>A0A3N0CGC2</accession>
<dbReference type="EMBL" id="RJSE01000007">
    <property type="protein sequence ID" value="RNL62510.1"/>
    <property type="molecule type" value="Genomic_DNA"/>
</dbReference>
<keyword evidence="4 10" id="KW-0812">Transmembrane</keyword>
<dbReference type="GO" id="GO:0005524">
    <property type="term" value="F:ATP binding"/>
    <property type="evidence" value="ECO:0007669"/>
    <property type="project" value="UniProtKB-KW"/>
</dbReference>
<dbReference type="GO" id="GO:0016887">
    <property type="term" value="F:ATP hydrolysis activity"/>
    <property type="evidence" value="ECO:0007669"/>
    <property type="project" value="InterPro"/>
</dbReference>
<evidence type="ECO:0000256" key="1">
    <source>
        <dbReference type="ARBA" id="ARBA00004651"/>
    </source>
</evidence>
<dbReference type="SUPFAM" id="SSF52540">
    <property type="entry name" value="P-loop containing nucleoside triphosphate hydrolases"/>
    <property type="match status" value="1"/>
</dbReference>
<dbReference type="InterPro" id="IPR020846">
    <property type="entry name" value="MFS_dom"/>
</dbReference>
<evidence type="ECO:0000256" key="7">
    <source>
        <dbReference type="ARBA" id="ARBA00022970"/>
    </source>
</evidence>
<dbReference type="OrthoDB" id="9776369at2"/>
<dbReference type="SUPFAM" id="SSF103473">
    <property type="entry name" value="MFS general substrate transporter"/>
    <property type="match status" value="1"/>
</dbReference>
<feature type="domain" description="ABC transporter" evidence="12">
    <location>
        <begin position="505"/>
        <end position="738"/>
    </location>
</feature>
<sequence length="742" mass="78842">MDNETLAPPEPPSAASSLTATVLAEEADRKAAAADRSAPVLMPDDLLPGVGASSLGLRATLRRGGWVTITLAVLLVVVEQLSREATNVLGPDIQSWFGISDTKLIGLASFGGLALIMGAIPIAALADRLPRNRIVAVSGIFGALSLIGAGLAQNTFHLFLAFTLLGAATAYSNPVFGSLIADAYPIEGRGRMFSLHATATPLGLALGPFVAGTIANLAGGPEGWRWGYLALAAPLAVLALAAAFFLPEPPRGQFEQTAVLGGVMEQKVRPELPVTISIAYQRLRKVKTFYFMCMGIGALGLALITVPLQLSLLLEDEYGYGPFTRGWILSLAQIPTIVAMFVAGAAFDRIYRVTPERTVRLAGSMIIAFGVILVIGLQFHPIVLLIGFYGLACACTGGALVVINPLVASVAPYRLRGQAFAIVPVFTFLMGGFIGALGAGAVSDAYGERVALTVIVPISAIAGGLLFRYGARFLKADISRAVEEMLEERAETERMRANPDDIPALQVRNLDFSYGPVQILFDVNLDVRRGEVLALLGTNGAGKSTLLRVISGLGIPDRGVVRLHGQSLTYSEAEVRFKAGVVQLRGGAGCFGQLTVAENLRAAMLSAGLTPAERERRTERAYERFPALREAERTLAGDLSGGQQQMLALAMTLLHDPELLIIDELSLGLAPVVVQELLEVLNGLRAEGMTMIIVEQSLNLALAFADRAVFMEKGRIMFEGPADELAERDDLVRAVFLGNDRS</sequence>
<keyword evidence="3" id="KW-0813">Transport</keyword>
<evidence type="ECO:0000256" key="3">
    <source>
        <dbReference type="ARBA" id="ARBA00022448"/>
    </source>
</evidence>
<evidence type="ECO:0000313" key="14">
    <source>
        <dbReference type="Proteomes" id="UP000267128"/>
    </source>
</evidence>
<gene>
    <name evidence="13" type="ORF">EFK50_12130</name>
</gene>
<feature type="transmembrane region" description="Helical" evidence="10">
    <location>
        <begin position="419"/>
        <end position="438"/>
    </location>
</feature>